<reference evidence="7" key="1">
    <citation type="journal article" date="2019" name="Int. J. Syst. Evol. Microbiol.">
        <title>The Global Catalogue of Microorganisms (GCM) 10K type strain sequencing project: providing services to taxonomists for standard genome sequencing and annotation.</title>
        <authorList>
            <consortium name="The Broad Institute Genomics Platform"/>
            <consortium name="The Broad Institute Genome Sequencing Center for Infectious Disease"/>
            <person name="Wu L."/>
            <person name="Ma J."/>
        </authorList>
    </citation>
    <scope>NUCLEOTIDE SEQUENCE [LARGE SCALE GENOMIC DNA]</scope>
    <source>
        <strain evidence="7">NBRC 101365</strain>
    </source>
</reference>
<dbReference type="InterPro" id="IPR001387">
    <property type="entry name" value="Cro/C1-type_HTH"/>
</dbReference>
<dbReference type="InterPro" id="IPR000843">
    <property type="entry name" value="HTH_LacI"/>
</dbReference>
<dbReference type="CDD" id="cd06267">
    <property type="entry name" value="PBP1_LacI_sugar_binding-like"/>
    <property type="match status" value="1"/>
</dbReference>
<feature type="domain" description="HTH cro/C1-type" evidence="5">
    <location>
        <begin position="27"/>
        <end position="70"/>
    </location>
</feature>
<evidence type="ECO:0000259" key="5">
    <source>
        <dbReference type="PROSITE" id="PS50943"/>
    </source>
</evidence>
<dbReference type="PANTHER" id="PTHR30146">
    <property type="entry name" value="LACI-RELATED TRANSCRIPTIONAL REPRESSOR"/>
    <property type="match status" value="1"/>
</dbReference>
<sequence length="355" mass="38717">MGQTTNQGQGTTVSEATDYGGAGKIRTMEEFAAAAGLSRPTVSKYFNDPDSVRPATRERIENAIKRLGYQPNLLAVNFNRKAPKTIGMIVPSLVDPFYAALVEQVELSALDEGYWTIVLNSHGERSMEERAVRTLMSMRVAGSIVVPLGTTSEISTLKELAGAFPLVLADTRVDIDAPFVGTDNFQSISLIVDYLLRTGEAPCYFDMPRVNRNALERREAYVRAMERRNALPEIISAPAHSWAFEAVAFEQMTNLLSNGPLPTNTILCATDRTAFGVMAAASEHRLTVGREGQLRVAGHDDHPFSRFASPSLTTVAQDGHKMAMLALGMLIGRIGGETDESAHLLEAQLRMRNSA</sequence>
<gene>
    <name evidence="6" type="ORF">GCM10007874_12960</name>
</gene>
<dbReference type="InterPro" id="IPR028082">
    <property type="entry name" value="Peripla_BP_I"/>
</dbReference>
<dbReference type="InterPro" id="IPR010982">
    <property type="entry name" value="Lambda_DNA-bd_dom_sf"/>
</dbReference>
<keyword evidence="2" id="KW-0238">DNA-binding</keyword>
<feature type="domain" description="HTH lacI-type" evidence="4">
    <location>
        <begin position="26"/>
        <end position="80"/>
    </location>
</feature>
<dbReference type="Gene3D" id="1.10.260.40">
    <property type="entry name" value="lambda repressor-like DNA-binding domains"/>
    <property type="match status" value="1"/>
</dbReference>
<dbReference type="SUPFAM" id="SSF53822">
    <property type="entry name" value="Periplasmic binding protein-like I"/>
    <property type="match status" value="1"/>
</dbReference>
<dbReference type="Proteomes" id="UP001156882">
    <property type="component" value="Unassembled WGS sequence"/>
</dbReference>
<dbReference type="EMBL" id="BSPC01000011">
    <property type="protein sequence ID" value="GLS18279.1"/>
    <property type="molecule type" value="Genomic_DNA"/>
</dbReference>
<dbReference type="PANTHER" id="PTHR30146:SF109">
    <property type="entry name" value="HTH-TYPE TRANSCRIPTIONAL REGULATOR GALS"/>
    <property type="match status" value="1"/>
</dbReference>
<dbReference type="InterPro" id="IPR046335">
    <property type="entry name" value="LacI/GalR-like_sensor"/>
</dbReference>
<dbReference type="CDD" id="cd01392">
    <property type="entry name" value="HTH_LacI"/>
    <property type="match status" value="1"/>
</dbReference>
<accession>A0ABQ6CDJ0</accession>
<evidence type="ECO:0000259" key="4">
    <source>
        <dbReference type="PROSITE" id="PS50932"/>
    </source>
</evidence>
<evidence type="ECO:0000256" key="3">
    <source>
        <dbReference type="ARBA" id="ARBA00023163"/>
    </source>
</evidence>
<comment type="caution">
    <text evidence="6">The sequence shown here is derived from an EMBL/GenBank/DDBJ whole genome shotgun (WGS) entry which is preliminary data.</text>
</comment>
<dbReference type="Pfam" id="PF13377">
    <property type="entry name" value="Peripla_BP_3"/>
    <property type="match status" value="1"/>
</dbReference>
<dbReference type="SMART" id="SM00354">
    <property type="entry name" value="HTH_LACI"/>
    <property type="match status" value="1"/>
</dbReference>
<dbReference type="SUPFAM" id="SSF47413">
    <property type="entry name" value="lambda repressor-like DNA-binding domains"/>
    <property type="match status" value="1"/>
</dbReference>
<evidence type="ECO:0000313" key="7">
    <source>
        <dbReference type="Proteomes" id="UP001156882"/>
    </source>
</evidence>
<evidence type="ECO:0000256" key="1">
    <source>
        <dbReference type="ARBA" id="ARBA00023015"/>
    </source>
</evidence>
<dbReference type="PROSITE" id="PS50932">
    <property type="entry name" value="HTH_LACI_2"/>
    <property type="match status" value="1"/>
</dbReference>
<proteinExistence type="predicted"/>
<name>A0ABQ6CDJ0_9HYPH</name>
<protein>
    <submittedName>
        <fullName evidence="6">LacI family transcriptional regulator</fullName>
    </submittedName>
</protein>
<dbReference type="PROSITE" id="PS50943">
    <property type="entry name" value="HTH_CROC1"/>
    <property type="match status" value="1"/>
</dbReference>
<organism evidence="6 7">
    <name type="scientific">Labrys miyagiensis</name>
    <dbReference type="NCBI Taxonomy" id="346912"/>
    <lineage>
        <taxon>Bacteria</taxon>
        <taxon>Pseudomonadati</taxon>
        <taxon>Pseudomonadota</taxon>
        <taxon>Alphaproteobacteria</taxon>
        <taxon>Hyphomicrobiales</taxon>
        <taxon>Xanthobacteraceae</taxon>
        <taxon>Labrys</taxon>
    </lineage>
</organism>
<evidence type="ECO:0000313" key="6">
    <source>
        <dbReference type="EMBL" id="GLS18279.1"/>
    </source>
</evidence>
<keyword evidence="1" id="KW-0805">Transcription regulation</keyword>
<keyword evidence="7" id="KW-1185">Reference proteome</keyword>
<dbReference type="Gene3D" id="3.40.50.2300">
    <property type="match status" value="2"/>
</dbReference>
<dbReference type="Pfam" id="PF00356">
    <property type="entry name" value="LacI"/>
    <property type="match status" value="1"/>
</dbReference>
<evidence type="ECO:0000256" key="2">
    <source>
        <dbReference type="ARBA" id="ARBA00023125"/>
    </source>
</evidence>
<keyword evidence="3" id="KW-0804">Transcription</keyword>